<gene>
    <name evidence="3" type="primary">LOC132535536</name>
</gene>
<keyword evidence="2" id="KW-1185">Reference proteome</keyword>
<reference evidence="3" key="1">
    <citation type="submission" date="2025-08" db="UniProtKB">
        <authorList>
            <consortium name="RefSeq"/>
        </authorList>
    </citation>
    <scope>IDENTIFICATION</scope>
</reference>
<dbReference type="RefSeq" id="XP_060037682.1">
    <property type="nucleotide sequence ID" value="XM_060181699.1"/>
</dbReference>
<dbReference type="Pfam" id="PF15315">
    <property type="entry name" value="FRG2"/>
    <property type="match status" value="1"/>
</dbReference>
<accession>A0ABM3WM81</accession>
<name>A0ABM3WM81_ERIEU</name>
<dbReference type="Proteomes" id="UP001652624">
    <property type="component" value="Chromosome 23"/>
</dbReference>
<evidence type="ECO:0000313" key="3">
    <source>
        <dbReference type="RefSeq" id="XP_060037682.1"/>
    </source>
</evidence>
<feature type="compositionally biased region" description="Basic residues" evidence="1">
    <location>
        <begin position="125"/>
        <end position="136"/>
    </location>
</feature>
<sequence>MWRRKQRMKKCKTISSPSVDYQVETGKWSVCMEIARKGLNPRQRRRILQKRNRKAQTAWPGCQIQKATVMKSPPKWRNRSWDCIPKGTGTSPAEGHNEHYSKIRKRKTPDGGHESHKYPRWRPCTPKRRLTGHRQRSQSLRPTASQPPPLRKSLVSSLSFMSEATYERLTQLPQEAQYMLAQLQAPLWTLMHSCYAMASQAA</sequence>
<organism evidence="2 3">
    <name type="scientific">Erinaceus europaeus</name>
    <name type="common">Western European hedgehog</name>
    <dbReference type="NCBI Taxonomy" id="9365"/>
    <lineage>
        <taxon>Eukaryota</taxon>
        <taxon>Metazoa</taxon>
        <taxon>Chordata</taxon>
        <taxon>Craniata</taxon>
        <taxon>Vertebrata</taxon>
        <taxon>Euteleostomi</taxon>
        <taxon>Mammalia</taxon>
        <taxon>Eutheria</taxon>
        <taxon>Laurasiatheria</taxon>
        <taxon>Eulipotyphla</taxon>
        <taxon>Erinaceidae</taxon>
        <taxon>Erinaceinae</taxon>
        <taxon>Erinaceus</taxon>
    </lineage>
</organism>
<proteinExistence type="predicted"/>
<dbReference type="GeneID" id="132535536"/>
<feature type="compositionally biased region" description="Basic and acidic residues" evidence="1">
    <location>
        <begin position="108"/>
        <end position="117"/>
    </location>
</feature>
<evidence type="ECO:0000256" key="1">
    <source>
        <dbReference type="SAM" id="MobiDB-lite"/>
    </source>
</evidence>
<dbReference type="PANTHER" id="PTHR31883:SF1">
    <property type="entry name" value="PROTEIN FRG2-LIKE-2"/>
    <property type="match status" value="1"/>
</dbReference>
<evidence type="ECO:0000313" key="2">
    <source>
        <dbReference type="Proteomes" id="UP001652624"/>
    </source>
</evidence>
<feature type="region of interest" description="Disordered" evidence="1">
    <location>
        <begin position="70"/>
        <end position="151"/>
    </location>
</feature>
<dbReference type="InterPro" id="IPR026245">
    <property type="entry name" value="FRG2"/>
</dbReference>
<protein>
    <submittedName>
        <fullName evidence="3">Protein FRG2-like-1</fullName>
    </submittedName>
</protein>
<dbReference type="PANTHER" id="PTHR31883">
    <property type="entry name" value="PROTEIN FRG2-RELATED"/>
    <property type="match status" value="1"/>
</dbReference>